<evidence type="ECO:0000256" key="3">
    <source>
        <dbReference type="ARBA" id="ARBA00023163"/>
    </source>
</evidence>
<evidence type="ECO:0000259" key="4">
    <source>
        <dbReference type="PROSITE" id="PS51077"/>
    </source>
</evidence>
<keyword evidence="3" id="KW-0804">Transcription</keyword>
<dbReference type="Gene3D" id="3.30.450.40">
    <property type="match status" value="2"/>
</dbReference>
<dbReference type="GO" id="GO:0045892">
    <property type="term" value="P:negative regulation of DNA-templated transcription"/>
    <property type="evidence" value="ECO:0007669"/>
    <property type="project" value="TreeGrafter"/>
</dbReference>
<feature type="domain" description="HTH iclR-type" evidence="4">
    <location>
        <begin position="31"/>
        <end position="90"/>
    </location>
</feature>
<evidence type="ECO:0000313" key="6">
    <source>
        <dbReference type="EMBL" id="MBK9296272.1"/>
    </source>
</evidence>
<name>A0A936NC13_9ACTN</name>
<evidence type="ECO:0000259" key="5">
    <source>
        <dbReference type="PROSITE" id="PS51078"/>
    </source>
</evidence>
<protein>
    <submittedName>
        <fullName evidence="6">IclR family transcriptional regulator</fullName>
    </submittedName>
</protein>
<dbReference type="PROSITE" id="PS51077">
    <property type="entry name" value="HTH_ICLR"/>
    <property type="match status" value="1"/>
</dbReference>
<dbReference type="AlphaFoldDB" id="A0A936NC13"/>
<gene>
    <name evidence="6" type="ORF">IPN02_05285</name>
</gene>
<dbReference type="InterPro" id="IPR005471">
    <property type="entry name" value="Tscrpt_reg_IclR_N"/>
</dbReference>
<dbReference type="SUPFAM" id="SSF46785">
    <property type="entry name" value="Winged helix' DNA-binding domain"/>
    <property type="match status" value="1"/>
</dbReference>
<dbReference type="SMART" id="SM00346">
    <property type="entry name" value="HTH_ICLR"/>
    <property type="match status" value="1"/>
</dbReference>
<dbReference type="CDD" id="cd00090">
    <property type="entry name" value="HTH_ARSR"/>
    <property type="match status" value="1"/>
</dbReference>
<dbReference type="InterPro" id="IPR014757">
    <property type="entry name" value="Tscrpt_reg_IclR_C"/>
</dbReference>
<evidence type="ECO:0000256" key="2">
    <source>
        <dbReference type="ARBA" id="ARBA00023125"/>
    </source>
</evidence>
<keyword evidence="1" id="KW-0805">Transcription regulation</keyword>
<feature type="domain" description="IclR-ED" evidence="5">
    <location>
        <begin position="91"/>
        <end position="239"/>
    </location>
</feature>
<dbReference type="InterPro" id="IPR036390">
    <property type="entry name" value="WH_DNA-bd_sf"/>
</dbReference>
<evidence type="ECO:0000256" key="1">
    <source>
        <dbReference type="ARBA" id="ARBA00023015"/>
    </source>
</evidence>
<proteinExistence type="predicted"/>
<dbReference type="Pfam" id="PF01614">
    <property type="entry name" value="IclR_C"/>
    <property type="match status" value="1"/>
</dbReference>
<organism evidence="6 7">
    <name type="scientific">Candidatus Neomicrothrix subdominans</name>
    <dbReference type="NCBI Taxonomy" id="2954438"/>
    <lineage>
        <taxon>Bacteria</taxon>
        <taxon>Bacillati</taxon>
        <taxon>Actinomycetota</taxon>
        <taxon>Acidimicrobiia</taxon>
        <taxon>Acidimicrobiales</taxon>
        <taxon>Microthrixaceae</taxon>
        <taxon>Candidatus Neomicrothrix</taxon>
    </lineage>
</organism>
<keyword evidence="2" id="KW-0238">DNA-binding</keyword>
<dbReference type="GO" id="GO:0003677">
    <property type="term" value="F:DNA binding"/>
    <property type="evidence" value="ECO:0007669"/>
    <property type="project" value="UniProtKB-KW"/>
</dbReference>
<reference evidence="6 7" key="1">
    <citation type="submission" date="2020-10" db="EMBL/GenBank/DDBJ databases">
        <title>Connecting structure to function with the recovery of over 1000 high-quality activated sludge metagenome-assembled genomes encoding full-length rRNA genes using long-read sequencing.</title>
        <authorList>
            <person name="Singleton C.M."/>
            <person name="Petriglieri F."/>
            <person name="Kristensen J.M."/>
            <person name="Kirkegaard R.H."/>
            <person name="Michaelsen T.Y."/>
            <person name="Andersen M.H."/>
            <person name="Karst S.M."/>
            <person name="Dueholm M.S."/>
            <person name="Nielsen P.H."/>
            <person name="Albertsen M."/>
        </authorList>
    </citation>
    <scope>NUCLEOTIDE SEQUENCE [LARGE SCALE GENOMIC DNA]</scope>
    <source>
        <strain evidence="6">Lyne_18-Q3-R50-59_MAXAC.006</strain>
    </source>
</reference>
<evidence type="ECO:0000313" key="7">
    <source>
        <dbReference type="Proteomes" id="UP000727993"/>
    </source>
</evidence>
<dbReference type="EMBL" id="JADJZA010000001">
    <property type="protein sequence ID" value="MBK9296272.1"/>
    <property type="molecule type" value="Genomic_DNA"/>
</dbReference>
<dbReference type="Gene3D" id="1.10.10.10">
    <property type="entry name" value="Winged helix-like DNA-binding domain superfamily/Winged helix DNA-binding domain"/>
    <property type="match status" value="1"/>
</dbReference>
<dbReference type="PROSITE" id="PS51078">
    <property type="entry name" value="ICLR_ED"/>
    <property type="match status" value="1"/>
</dbReference>
<dbReference type="Pfam" id="PF09339">
    <property type="entry name" value="HTH_IclR"/>
    <property type="match status" value="1"/>
</dbReference>
<dbReference type="InterPro" id="IPR029016">
    <property type="entry name" value="GAF-like_dom_sf"/>
</dbReference>
<dbReference type="InterPro" id="IPR011991">
    <property type="entry name" value="ArsR-like_HTH"/>
</dbReference>
<comment type="caution">
    <text evidence="6">The sequence shown here is derived from an EMBL/GenBank/DDBJ whole genome shotgun (WGS) entry which is preliminary data.</text>
</comment>
<dbReference type="Proteomes" id="UP000727993">
    <property type="component" value="Unassembled WGS sequence"/>
</dbReference>
<dbReference type="PANTHER" id="PTHR30136">
    <property type="entry name" value="HELIX-TURN-HELIX TRANSCRIPTIONAL REGULATOR, ICLR FAMILY"/>
    <property type="match status" value="1"/>
</dbReference>
<accession>A0A936NC13</accession>
<sequence length="244" mass="24572">MPNTGGNRPRAKTSGGEPLDVALAPALATGVGVLDKSMTIVAALEDGPARLSELTDRTGMSRATVHRLASSLDEHGLVRRTTDGSFALGYRLVGLAARALGGSALAETARPTVTALRDVTGESAQLWLPDGEWRVCLLSVEATHELRTIVDEGSRVAIDVGSGGRALQGEAGTAGWVATVGERADGVGSVSAGVLGPSGSVVAAVGISGPVDRLGEDPGARFGADVVAAANELSEALGVPPRHG</sequence>
<dbReference type="InterPro" id="IPR050707">
    <property type="entry name" value="HTH_MetabolicPath_Reg"/>
</dbReference>
<dbReference type="PANTHER" id="PTHR30136:SF39">
    <property type="entry name" value="TRANSCRIPTIONAL REGULATORY PROTEIN"/>
    <property type="match status" value="1"/>
</dbReference>
<dbReference type="SUPFAM" id="SSF55781">
    <property type="entry name" value="GAF domain-like"/>
    <property type="match status" value="1"/>
</dbReference>
<dbReference type="GO" id="GO:0003700">
    <property type="term" value="F:DNA-binding transcription factor activity"/>
    <property type="evidence" value="ECO:0007669"/>
    <property type="project" value="TreeGrafter"/>
</dbReference>
<dbReference type="InterPro" id="IPR036388">
    <property type="entry name" value="WH-like_DNA-bd_sf"/>
</dbReference>